<dbReference type="InterPro" id="IPR001811">
    <property type="entry name" value="Chemokine_IL8-like_dom"/>
</dbReference>
<reference evidence="4" key="4">
    <citation type="submission" date="2025-09" db="UniProtKB">
        <authorList>
            <consortium name="Ensembl"/>
        </authorList>
    </citation>
    <scope>IDENTIFICATION</scope>
</reference>
<sequence>MQQCYGTTGCLTLFIVVLSLMASSAADKPRNCCTKTSIQKITSTIIGARLQQRDPPCVKAVIFETEDGEVCSHWREAWVRKAVFQLEEARKSMNALNTTTFPETNTNNTKSP</sequence>
<name>A0A3P8ZKN6_ESOLU</name>
<dbReference type="InterPro" id="IPR036048">
    <property type="entry name" value="Interleukin_8-like_sf"/>
</dbReference>
<evidence type="ECO:0000313" key="5">
    <source>
        <dbReference type="Proteomes" id="UP000265140"/>
    </source>
</evidence>
<evidence type="ECO:0000256" key="1">
    <source>
        <dbReference type="ARBA" id="ARBA00022514"/>
    </source>
</evidence>
<organism evidence="4 5">
    <name type="scientific">Esox lucius</name>
    <name type="common">Northern pike</name>
    <dbReference type="NCBI Taxonomy" id="8010"/>
    <lineage>
        <taxon>Eukaryota</taxon>
        <taxon>Metazoa</taxon>
        <taxon>Chordata</taxon>
        <taxon>Craniata</taxon>
        <taxon>Vertebrata</taxon>
        <taxon>Euteleostomi</taxon>
        <taxon>Actinopterygii</taxon>
        <taxon>Neopterygii</taxon>
        <taxon>Teleostei</taxon>
        <taxon>Protacanthopterygii</taxon>
        <taxon>Esociformes</taxon>
        <taxon>Esocidae</taxon>
        <taxon>Esox</taxon>
    </lineage>
</organism>
<dbReference type="Proteomes" id="UP000265140">
    <property type="component" value="Chromosome 3"/>
</dbReference>
<dbReference type="STRING" id="8010.ENSELUP00000029301"/>
<accession>A0A3P8ZKN6</accession>
<dbReference type="InParanoid" id="A0A3P8ZKN6"/>
<keyword evidence="1" id="KW-0202">Cytokine</keyword>
<dbReference type="FunCoup" id="A0A3P8ZKN6">
    <property type="interactions" value="12"/>
</dbReference>
<dbReference type="OMA" id="MQLCIRR"/>
<evidence type="ECO:0000256" key="2">
    <source>
        <dbReference type="SAM" id="SignalP"/>
    </source>
</evidence>
<evidence type="ECO:0000259" key="3">
    <source>
        <dbReference type="Pfam" id="PF00048"/>
    </source>
</evidence>
<feature type="chain" id="PRO_5044330413" description="Chemokine interleukin-8-like domain-containing protein" evidence="2">
    <location>
        <begin position="27"/>
        <end position="112"/>
    </location>
</feature>
<protein>
    <recommendedName>
        <fullName evidence="3">Chemokine interleukin-8-like domain-containing protein</fullName>
    </recommendedName>
</protein>
<dbReference type="Bgee" id="ENSELUG00000006195">
    <property type="expression patterns" value="Expressed in spleen and 14 other cell types or tissues"/>
</dbReference>
<dbReference type="GO" id="GO:0006955">
    <property type="term" value="P:immune response"/>
    <property type="evidence" value="ECO:0007669"/>
    <property type="project" value="InterPro"/>
</dbReference>
<feature type="signal peptide" evidence="2">
    <location>
        <begin position="1"/>
        <end position="26"/>
    </location>
</feature>
<reference evidence="4" key="2">
    <citation type="submission" date="2020-02" db="EMBL/GenBank/DDBJ databases">
        <title>Esox lucius (northern pike) genome, fEsoLuc1, primary haplotype.</title>
        <authorList>
            <person name="Myers G."/>
            <person name="Karagic N."/>
            <person name="Meyer A."/>
            <person name="Pippel M."/>
            <person name="Reichard M."/>
            <person name="Winkler S."/>
            <person name="Tracey A."/>
            <person name="Sims Y."/>
            <person name="Howe K."/>
            <person name="Rhie A."/>
            <person name="Formenti G."/>
            <person name="Durbin R."/>
            <person name="Fedrigo O."/>
            <person name="Jarvis E.D."/>
        </authorList>
    </citation>
    <scope>NUCLEOTIDE SEQUENCE [LARGE SCALE GENOMIC DNA]</scope>
</reference>
<dbReference type="Ensembl" id="ENSELUT00000011176.3">
    <property type="protein sequence ID" value="ENSELUP00000029301.2"/>
    <property type="gene ID" value="ENSELUG00000006195.3"/>
</dbReference>
<dbReference type="SUPFAM" id="SSF54117">
    <property type="entry name" value="Interleukin 8-like chemokines"/>
    <property type="match status" value="1"/>
</dbReference>
<dbReference type="GeneTree" id="ENSGT00990000205697"/>
<dbReference type="Pfam" id="PF00048">
    <property type="entry name" value="IL8"/>
    <property type="match status" value="1"/>
</dbReference>
<dbReference type="AlphaFoldDB" id="A0A3P8ZKN6"/>
<keyword evidence="2" id="KW-0732">Signal</keyword>
<proteinExistence type="predicted"/>
<dbReference type="GO" id="GO:0005615">
    <property type="term" value="C:extracellular space"/>
    <property type="evidence" value="ECO:0007669"/>
    <property type="project" value="UniProtKB-KW"/>
</dbReference>
<feature type="domain" description="Chemokine interleukin-8-like" evidence="3">
    <location>
        <begin position="31"/>
        <end position="84"/>
    </location>
</feature>
<dbReference type="Gene3D" id="2.40.50.40">
    <property type="match status" value="1"/>
</dbReference>
<reference evidence="5" key="1">
    <citation type="journal article" date="2014" name="PLoS ONE">
        <title>The genome and linkage map of the northern pike (Esox lucius): conserved synteny revealed between the salmonid sister group and the Neoteleostei.</title>
        <authorList>
            <person name="Rondeau E.B."/>
            <person name="Minkley D.R."/>
            <person name="Leong J.S."/>
            <person name="Messmer A.M."/>
            <person name="Jantzen J.R."/>
            <person name="von Schalburg K.R."/>
            <person name="Lemon C."/>
            <person name="Bird N.H."/>
            <person name="Koop B.F."/>
        </authorList>
    </citation>
    <scope>NUCLEOTIDE SEQUENCE</scope>
</reference>
<evidence type="ECO:0000313" key="4">
    <source>
        <dbReference type="Ensembl" id="ENSELUP00000029301.2"/>
    </source>
</evidence>
<dbReference type="GO" id="GO:0008009">
    <property type="term" value="F:chemokine activity"/>
    <property type="evidence" value="ECO:0007669"/>
    <property type="project" value="InterPro"/>
</dbReference>
<keyword evidence="5" id="KW-1185">Reference proteome</keyword>
<reference evidence="4" key="3">
    <citation type="submission" date="2025-08" db="UniProtKB">
        <authorList>
            <consortium name="Ensembl"/>
        </authorList>
    </citation>
    <scope>IDENTIFICATION</scope>
</reference>